<sequence>MLKKAFTVAAAVAGLSLVGAPAFAQGADISEGTFSEQNDNITVAFVTNTVVTNNTNVGEGNNLGTANASNNTDDSFNTAGIGNDGGVDTDVVTFGEWAK</sequence>
<accession>A0AAE3GC94</accession>
<keyword evidence="3" id="KW-1185">Reference proteome</keyword>
<evidence type="ECO:0008006" key="4">
    <source>
        <dbReference type="Google" id="ProtNLM"/>
    </source>
</evidence>
<dbReference type="EMBL" id="JAMTCK010000005">
    <property type="protein sequence ID" value="MCP2165617.1"/>
    <property type="molecule type" value="Genomic_DNA"/>
</dbReference>
<comment type="caution">
    <text evidence="2">The sequence shown here is derived from an EMBL/GenBank/DDBJ whole genome shotgun (WGS) entry which is preliminary data.</text>
</comment>
<dbReference type="Proteomes" id="UP001206128">
    <property type="component" value="Unassembled WGS sequence"/>
</dbReference>
<gene>
    <name evidence="2" type="ORF">LX83_002475</name>
</gene>
<feature type="signal peptide" evidence="1">
    <location>
        <begin position="1"/>
        <end position="24"/>
    </location>
</feature>
<organism evidence="2 3">
    <name type="scientific">Goodfellowiella coeruleoviolacea</name>
    <dbReference type="NCBI Taxonomy" id="334858"/>
    <lineage>
        <taxon>Bacteria</taxon>
        <taxon>Bacillati</taxon>
        <taxon>Actinomycetota</taxon>
        <taxon>Actinomycetes</taxon>
        <taxon>Pseudonocardiales</taxon>
        <taxon>Pseudonocardiaceae</taxon>
        <taxon>Goodfellowiella</taxon>
    </lineage>
</organism>
<dbReference type="AlphaFoldDB" id="A0AAE3GC94"/>
<protein>
    <recommendedName>
        <fullName evidence="4">Secreted protein</fullName>
    </recommendedName>
</protein>
<evidence type="ECO:0000256" key="1">
    <source>
        <dbReference type="SAM" id="SignalP"/>
    </source>
</evidence>
<feature type="chain" id="PRO_5042056646" description="Secreted protein" evidence="1">
    <location>
        <begin position="25"/>
        <end position="99"/>
    </location>
</feature>
<dbReference type="RefSeq" id="WP_253770587.1">
    <property type="nucleotide sequence ID" value="NZ_JAMTCK010000005.1"/>
</dbReference>
<evidence type="ECO:0000313" key="3">
    <source>
        <dbReference type="Proteomes" id="UP001206128"/>
    </source>
</evidence>
<proteinExistence type="predicted"/>
<keyword evidence="1" id="KW-0732">Signal</keyword>
<name>A0AAE3GC94_9PSEU</name>
<reference evidence="2" key="1">
    <citation type="submission" date="2022-06" db="EMBL/GenBank/DDBJ databases">
        <title>Genomic Encyclopedia of Archaeal and Bacterial Type Strains, Phase II (KMG-II): from individual species to whole genera.</title>
        <authorList>
            <person name="Goeker M."/>
        </authorList>
    </citation>
    <scope>NUCLEOTIDE SEQUENCE</scope>
    <source>
        <strain evidence="2">DSM 43935</strain>
    </source>
</reference>
<evidence type="ECO:0000313" key="2">
    <source>
        <dbReference type="EMBL" id="MCP2165617.1"/>
    </source>
</evidence>